<gene>
    <name evidence="1" type="ORF">L6164_006283</name>
</gene>
<organism evidence="1 2">
    <name type="scientific">Bauhinia variegata</name>
    <name type="common">Purple orchid tree</name>
    <name type="synonym">Phanera variegata</name>
    <dbReference type="NCBI Taxonomy" id="167791"/>
    <lineage>
        <taxon>Eukaryota</taxon>
        <taxon>Viridiplantae</taxon>
        <taxon>Streptophyta</taxon>
        <taxon>Embryophyta</taxon>
        <taxon>Tracheophyta</taxon>
        <taxon>Spermatophyta</taxon>
        <taxon>Magnoliopsida</taxon>
        <taxon>eudicotyledons</taxon>
        <taxon>Gunneridae</taxon>
        <taxon>Pentapetalae</taxon>
        <taxon>rosids</taxon>
        <taxon>fabids</taxon>
        <taxon>Fabales</taxon>
        <taxon>Fabaceae</taxon>
        <taxon>Cercidoideae</taxon>
        <taxon>Cercideae</taxon>
        <taxon>Bauhiniinae</taxon>
        <taxon>Bauhinia</taxon>
    </lineage>
</organism>
<dbReference type="Proteomes" id="UP000828941">
    <property type="component" value="Chromosome 3"/>
</dbReference>
<accession>A0ACB9PTG2</accession>
<name>A0ACB9PTG2_BAUVA</name>
<dbReference type="EMBL" id="CM039428">
    <property type="protein sequence ID" value="KAI4351988.1"/>
    <property type="molecule type" value="Genomic_DNA"/>
</dbReference>
<sequence length="221" mass="24862">MHELLQDMAKEIIRNESPREPGQRSRIWFHEDVLHILNENTGTDNIEGIKIDLPEPEKVVDLAKALAKMKKLRLLMVYNAHISDEIHYLSDELSCCEFLTEIPDFSMVPNLESLNLDNCTNLFKESHCEAAFPGGEVPDWFDYHSTNSSISLEVASRLCGKPVDCFFGAVVELDKAAKATDSSVKAGKGYKTGSDALHCLHFLVYTKPFTFSYCGCRSLKL</sequence>
<evidence type="ECO:0000313" key="1">
    <source>
        <dbReference type="EMBL" id="KAI4351988.1"/>
    </source>
</evidence>
<proteinExistence type="predicted"/>
<evidence type="ECO:0000313" key="2">
    <source>
        <dbReference type="Proteomes" id="UP000828941"/>
    </source>
</evidence>
<keyword evidence="2" id="KW-1185">Reference proteome</keyword>
<reference evidence="1 2" key="1">
    <citation type="journal article" date="2022" name="DNA Res.">
        <title>Chromosomal-level genome assembly of the orchid tree Bauhinia variegata (Leguminosae; Cercidoideae) supports the allotetraploid origin hypothesis of Bauhinia.</title>
        <authorList>
            <person name="Zhong Y."/>
            <person name="Chen Y."/>
            <person name="Zheng D."/>
            <person name="Pang J."/>
            <person name="Liu Y."/>
            <person name="Luo S."/>
            <person name="Meng S."/>
            <person name="Qian L."/>
            <person name="Wei D."/>
            <person name="Dai S."/>
            <person name="Zhou R."/>
        </authorList>
    </citation>
    <scope>NUCLEOTIDE SEQUENCE [LARGE SCALE GENOMIC DNA]</scope>
    <source>
        <strain evidence="1">BV-YZ2020</strain>
    </source>
</reference>
<protein>
    <submittedName>
        <fullName evidence="1">Uncharacterized protein</fullName>
    </submittedName>
</protein>
<comment type="caution">
    <text evidence="1">The sequence shown here is derived from an EMBL/GenBank/DDBJ whole genome shotgun (WGS) entry which is preliminary data.</text>
</comment>